<dbReference type="Proteomes" id="UP000292408">
    <property type="component" value="Unassembled WGS sequence"/>
</dbReference>
<dbReference type="Pfam" id="PF11305">
    <property type="entry name" value="DUF3107"/>
    <property type="match status" value="1"/>
</dbReference>
<organism evidence="1 2">
    <name type="scientific">Microcella alkaliphila</name>
    <dbReference type="NCBI Taxonomy" id="279828"/>
    <lineage>
        <taxon>Bacteria</taxon>
        <taxon>Bacillati</taxon>
        <taxon>Actinomycetota</taxon>
        <taxon>Actinomycetes</taxon>
        <taxon>Micrococcales</taxon>
        <taxon>Microbacteriaceae</taxon>
        <taxon>Microcella</taxon>
    </lineage>
</organism>
<comment type="caution">
    <text evidence="1">The sequence shown here is derived from an EMBL/GenBank/DDBJ whole genome shotgun (WGS) entry which is preliminary data.</text>
</comment>
<protein>
    <submittedName>
        <fullName evidence="1">Uncharacterized protein DUF3107</fullName>
    </submittedName>
</protein>
<proteinExistence type="predicted"/>
<reference evidence="1 2" key="1">
    <citation type="journal article" date="2015" name="Stand. Genomic Sci.">
        <title>Genomic Encyclopedia of Bacterial and Archaeal Type Strains, Phase III: the genomes of soil and plant-associated and newly described type strains.</title>
        <authorList>
            <person name="Whitman W.B."/>
            <person name="Woyke T."/>
            <person name="Klenk H.P."/>
            <person name="Zhou Y."/>
            <person name="Lilburn T.G."/>
            <person name="Beck B.J."/>
            <person name="De Vos P."/>
            <person name="Vandamme P."/>
            <person name="Eisen J.A."/>
            <person name="Garrity G."/>
            <person name="Hugenholtz P."/>
            <person name="Kyrpides N.C."/>
        </authorList>
    </citation>
    <scope>NUCLEOTIDE SEQUENCE [LARGE SCALE GENOMIC DNA]</scope>
    <source>
        <strain evidence="1 2">AC4r</strain>
    </source>
</reference>
<dbReference type="AlphaFoldDB" id="A0A4Q7TFF2"/>
<keyword evidence="2" id="KW-1185">Reference proteome</keyword>
<dbReference type="InterPro" id="IPR021456">
    <property type="entry name" value="DUF3107"/>
</dbReference>
<evidence type="ECO:0000313" key="1">
    <source>
        <dbReference type="EMBL" id="RZT58148.1"/>
    </source>
</evidence>
<evidence type="ECO:0000313" key="2">
    <source>
        <dbReference type="Proteomes" id="UP000292408"/>
    </source>
</evidence>
<dbReference type="RefSeq" id="WP_130284182.1">
    <property type="nucleotide sequence ID" value="NZ_SGXT01000018.1"/>
</dbReference>
<sequence length="74" mass="7932">MDIRIGILNSPREVAFESSQSADEIEKAVSSAIEKGAPLVTFSDDKGKRYVIPTATIGYVEIGTDSARRIGFVG</sequence>
<accession>A0A4Q7TFF2</accession>
<dbReference type="OrthoDB" id="3268468at2"/>
<gene>
    <name evidence="1" type="ORF">EV140_2388</name>
</gene>
<dbReference type="EMBL" id="SGXT01000018">
    <property type="protein sequence ID" value="RZT58148.1"/>
    <property type="molecule type" value="Genomic_DNA"/>
</dbReference>
<name>A0A4Q7TFF2_9MICO</name>